<accession>A0ABP7NWH6</accession>
<dbReference type="EMBL" id="BAABDH010000114">
    <property type="protein sequence ID" value="GAA3955438.1"/>
    <property type="molecule type" value="Genomic_DNA"/>
</dbReference>
<evidence type="ECO:0000313" key="1">
    <source>
        <dbReference type="EMBL" id="GAA3955438.1"/>
    </source>
</evidence>
<sequence>MLTAVQLTQLPIDLGRTLQITRAHKAVQRPYIRQAGLARIALNVLRAAHLLQRPRCSRRVVMLLVKTQRPPEAVQGPVRLTYTHLNVA</sequence>
<keyword evidence="2" id="KW-1185">Reference proteome</keyword>
<proteinExistence type="predicted"/>
<evidence type="ECO:0000313" key="2">
    <source>
        <dbReference type="Proteomes" id="UP001499909"/>
    </source>
</evidence>
<protein>
    <submittedName>
        <fullName evidence="1">Uncharacterized protein</fullName>
    </submittedName>
</protein>
<reference evidence="2" key="1">
    <citation type="journal article" date="2019" name="Int. J. Syst. Evol. Microbiol.">
        <title>The Global Catalogue of Microorganisms (GCM) 10K type strain sequencing project: providing services to taxonomists for standard genome sequencing and annotation.</title>
        <authorList>
            <consortium name="The Broad Institute Genomics Platform"/>
            <consortium name="The Broad Institute Genome Sequencing Center for Infectious Disease"/>
            <person name="Wu L."/>
            <person name="Ma J."/>
        </authorList>
    </citation>
    <scope>NUCLEOTIDE SEQUENCE [LARGE SCALE GENOMIC DNA]</scope>
    <source>
        <strain evidence="2">JCM 17214</strain>
    </source>
</reference>
<name>A0ABP7NWH6_9BACT</name>
<gene>
    <name evidence="1" type="ORF">GCM10022406_41100</name>
</gene>
<organism evidence="1 2">
    <name type="scientific">Hymenobacter algoricola</name>
    <dbReference type="NCBI Taxonomy" id="486267"/>
    <lineage>
        <taxon>Bacteria</taxon>
        <taxon>Pseudomonadati</taxon>
        <taxon>Bacteroidota</taxon>
        <taxon>Cytophagia</taxon>
        <taxon>Cytophagales</taxon>
        <taxon>Hymenobacteraceae</taxon>
        <taxon>Hymenobacter</taxon>
    </lineage>
</organism>
<comment type="caution">
    <text evidence="1">The sequence shown here is derived from an EMBL/GenBank/DDBJ whole genome shotgun (WGS) entry which is preliminary data.</text>
</comment>
<dbReference type="Proteomes" id="UP001499909">
    <property type="component" value="Unassembled WGS sequence"/>
</dbReference>